<evidence type="ECO:0000259" key="4">
    <source>
        <dbReference type="Pfam" id="PF03328"/>
    </source>
</evidence>
<dbReference type="InterPro" id="IPR040442">
    <property type="entry name" value="Pyrv_kinase-like_dom_sf"/>
</dbReference>
<evidence type="ECO:0000256" key="2">
    <source>
        <dbReference type="ARBA" id="ARBA00022723"/>
    </source>
</evidence>
<keyword evidence="6" id="KW-1185">Reference proteome</keyword>
<organism evidence="5 6">
    <name type="scientific">Microvirga subterranea</name>
    <dbReference type="NCBI Taxonomy" id="186651"/>
    <lineage>
        <taxon>Bacteria</taxon>
        <taxon>Pseudomonadati</taxon>
        <taxon>Pseudomonadota</taxon>
        <taxon>Alphaproteobacteria</taxon>
        <taxon>Hyphomicrobiales</taxon>
        <taxon>Methylobacteriaceae</taxon>
        <taxon>Microvirga</taxon>
    </lineage>
</organism>
<dbReference type="PANTHER" id="PTHR30502:SF0">
    <property type="entry name" value="PHOSPHOENOLPYRUVATE CARBOXYLASE FAMILY PROTEIN"/>
    <property type="match status" value="1"/>
</dbReference>
<evidence type="ECO:0000313" key="5">
    <source>
        <dbReference type="EMBL" id="RDI59976.1"/>
    </source>
</evidence>
<evidence type="ECO:0000256" key="3">
    <source>
        <dbReference type="ARBA" id="ARBA00023239"/>
    </source>
</evidence>
<dbReference type="GO" id="GO:0016832">
    <property type="term" value="F:aldehyde-lyase activity"/>
    <property type="evidence" value="ECO:0007669"/>
    <property type="project" value="TreeGrafter"/>
</dbReference>
<keyword evidence="2" id="KW-0479">Metal-binding</keyword>
<feature type="domain" description="HpcH/HpaI aldolase/citrate lyase" evidence="4">
    <location>
        <begin position="22"/>
        <end position="242"/>
    </location>
</feature>
<dbReference type="GO" id="GO:0046872">
    <property type="term" value="F:metal ion binding"/>
    <property type="evidence" value="ECO:0007669"/>
    <property type="project" value="UniProtKB-KW"/>
</dbReference>
<dbReference type="SUPFAM" id="SSF51621">
    <property type="entry name" value="Phosphoenolpyruvate/pyruvate domain"/>
    <property type="match status" value="1"/>
</dbReference>
<gene>
    <name evidence="5" type="ORF">DES45_103234</name>
</gene>
<dbReference type="InterPro" id="IPR015813">
    <property type="entry name" value="Pyrv/PenolPyrv_kinase-like_dom"/>
</dbReference>
<dbReference type="EMBL" id="QQBB01000003">
    <property type="protein sequence ID" value="RDI59976.1"/>
    <property type="molecule type" value="Genomic_DNA"/>
</dbReference>
<dbReference type="Pfam" id="PF03328">
    <property type="entry name" value="HpcH_HpaI"/>
    <property type="match status" value="1"/>
</dbReference>
<dbReference type="Proteomes" id="UP000254925">
    <property type="component" value="Unassembled WGS sequence"/>
</dbReference>
<comment type="similarity">
    <text evidence="1">Belongs to the HpcH/HpaI aldolase family.</text>
</comment>
<accession>A0A370HN24</accession>
<comment type="caution">
    <text evidence="5">The sequence shown here is derived from an EMBL/GenBank/DDBJ whole genome shotgun (WGS) entry which is preliminary data.</text>
</comment>
<keyword evidence="3" id="KW-0456">Lyase</keyword>
<name>A0A370HN24_9HYPH</name>
<protein>
    <submittedName>
        <fullName evidence="5">2-dehydro-3-deoxyglucarate aldolase/4-hydroxy-2-oxoheptanedioate aldolase</fullName>
    </submittedName>
</protein>
<sequence length="268" mass="28729">MIDIENRFKRWLQGAGPKPPLGTWLMAAAPATAEAMGYTGFDFLVVDMEHVPIEVSDLTHILRAIGCTPADAVVRMAWNDQVLVKRVLDAGAQTIMVPFVQNAEEARQAVAFAKYPPQGVRGVAAVHRGSRFGRASDYLKRANDEIAVIVQLETPEAIERLPEIAAVPGVDALFVGPGDLSAAMGHIGNIAHPEVQALIEKAAQDSHRAGKPVGIVGPNPEMVRRFIGYGYDFAAIASDIAMMAGRATDWLGALRDQPVQQTAPAAAY</sequence>
<dbReference type="RefSeq" id="WP_114769694.1">
    <property type="nucleotide sequence ID" value="NZ_QQBB01000003.1"/>
</dbReference>
<dbReference type="OrthoDB" id="9802624at2"/>
<dbReference type="InterPro" id="IPR050251">
    <property type="entry name" value="HpcH-HpaI_aldolase"/>
</dbReference>
<reference evidence="5 6" key="1">
    <citation type="submission" date="2018-07" db="EMBL/GenBank/DDBJ databases">
        <title>Genomic Encyclopedia of Type Strains, Phase IV (KMG-IV): sequencing the most valuable type-strain genomes for metagenomic binning, comparative biology and taxonomic classification.</title>
        <authorList>
            <person name="Goeker M."/>
        </authorList>
    </citation>
    <scope>NUCLEOTIDE SEQUENCE [LARGE SCALE GENOMIC DNA]</scope>
    <source>
        <strain evidence="5 6">DSM 14364</strain>
    </source>
</reference>
<evidence type="ECO:0000313" key="6">
    <source>
        <dbReference type="Proteomes" id="UP000254925"/>
    </source>
</evidence>
<proteinExistence type="inferred from homology"/>
<dbReference type="InterPro" id="IPR005000">
    <property type="entry name" value="Aldolase/citrate-lyase_domain"/>
</dbReference>
<dbReference type="AlphaFoldDB" id="A0A370HN24"/>
<dbReference type="Gene3D" id="3.20.20.60">
    <property type="entry name" value="Phosphoenolpyruvate-binding domains"/>
    <property type="match status" value="1"/>
</dbReference>
<dbReference type="PANTHER" id="PTHR30502">
    <property type="entry name" value="2-KETO-3-DEOXY-L-RHAMNONATE ALDOLASE"/>
    <property type="match status" value="1"/>
</dbReference>
<dbReference type="GO" id="GO:0005737">
    <property type="term" value="C:cytoplasm"/>
    <property type="evidence" value="ECO:0007669"/>
    <property type="project" value="TreeGrafter"/>
</dbReference>
<evidence type="ECO:0000256" key="1">
    <source>
        <dbReference type="ARBA" id="ARBA00005568"/>
    </source>
</evidence>